<name>A0A0F9I112_9ZZZZ</name>
<comment type="caution">
    <text evidence="1">The sequence shown here is derived from an EMBL/GenBank/DDBJ whole genome shotgun (WGS) entry which is preliminary data.</text>
</comment>
<dbReference type="Gene3D" id="3.40.50.450">
    <property type="match status" value="1"/>
</dbReference>
<dbReference type="AlphaFoldDB" id="A0A0F9I112"/>
<gene>
    <name evidence="1" type="ORF">LCGC14_1998500</name>
</gene>
<organism evidence="1">
    <name type="scientific">marine sediment metagenome</name>
    <dbReference type="NCBI Taxonomy" id="412755"/>
    <lineage>
        <taxon>unclassified sequences</taxon>
        <taxon>metagenomes</taxon>
        <taxon>ecological metagenomes</taxon>
    </lineage>
</organism>
<reference evidence="1" key="1">
    <citation type="journal article" date="2015" name="Nature">
        <title>Complex archaea that bridge the gap between prokaryotes and eukaryotes.</title>
        <authorList>
            <person name="Spang A."/>
            <person name="Saw J.H."/>
            <person name="Jorgensen S.L."/>
            <person name="Zaremba-Niedzwiedzka K."/>
            <person name="Martijn J."/>
            <person name="Lind A.E."/>
            <person name="van Eijk R."/>
            <person name="Schleper C."/>
            <person name="Guy L."/>
            <person name="Ettema T.J."/>
        </authorList>
    </citation>
    <scope>NUCLEOTIDE SEQUENCE</scope>
</reference>
<dbReference type="SUPFAM" id="SSF52309">
    <property type="entry name" value="N-(deoxy)ribosyltransferase-like"/>
    <property type="match status" value="1"/>
</dbReference>
<dbReference type="EMBL" id="LAZR01022671">
    <property type="protein sequence ID" value="KKL81062.1"/>
    <property type="molecule type" value="Genomic_DNA"/>
</dbReference>
<evidence type="ECO:0000313" key="1">
    <source>
        <dbReference type="EMBL" id="KKL81062.1"/>
    </source>
</evidence>
<accession>A0A0F9I112</accession>
<sequence>MKFYIATSLLRAKDHNIVRDALLDLGHTITYDWTTHGNVKCTTIENLKRVSQNELLGVKKADILVVLIPGRHGTHVELGAALASDKKIILLSQEEKYFVPCDDTNAFYHHPNCIHVVSSLSNLNPLFDAINNLHKEEALSNL</sequence>
<evidence type="ECO:0008006" key="2">
    <source>
        <dbReference type="Google" id="ProtNLM"/>
    </source>
</evidence>
<protein>
    <recommendedName>
        <fullName evidence="2">Nucleoside 2-deoxyribosyltransferase</fullName>
    </recommendedName>
</protein>
<proteinExistence type="predicted"/>